<name>W4GLE1_APHAT</name>
<reference evidence="1" key="1">
    <citation type="submission" date="2013-12" db="EMBL/GenBank/DDBJ databases">
        <title>The Genome Sequence of Aphanomyces astaci APO3.</title>
        <authorList>
            <consortium name="The Broad Institute Genomics Platform"/>
            <person name="Russ C."/>
            <person name="Tyler B."/>
            <person name="van West P."/>
            <person name="Dieguez-Uribeondo J."/>
            <person name="Young S.K."/>
            <person name="Zeng Q."/>
            <person name="Gargeya S."/>
            <person name="Fitzgerald M."/>
            <person name="Abouelleil A."/>
            <person name="Alvarado L."/>
            <person name="Chapman S.B."/>
            <person name="Gainer-Dewar J."/>
            <person name="Goldberg J."/>
            <person name="Griggs A."/>
            <person name="Gujja S."/>
            <person name="Hansen M."/>
            <person name="Howarth C."/>
            <person name="Imamovic A."/>
            <person name="Ireland A."/>
            <person name="Larimer J."/>
            <person name="McCowan C."/>
            <person name="Murphy C."/>
            <person name="Pearson M."/>
            <person name="Poon T.W."/>
            <person name="Priest M."/>
            <person name="Roberts A."/>
            <person name="Saif S."/>
            <person name="Shea T."/>
            <person name="Sykes S."/>
            <person name="Wortman J."/>
            <person name="Nusbaum C."/>
            <person name="Birren B."/>
        </authorList>
    </citation>
    <scope>NUCLEOTIDE SEQUENCE [LARGE SCALE GENOMIC DNA]</scope>
    <source>
        <strain evidence="1">APO3</strain>
    </source>
</reference>
<dbReference type="RefSeq" id="XP_009830659.1">
    <property type="nucleotide sequence ID" value="XM_009832357.1"/>
</dbReference>
<protein>
    <submittedName>
        <fullName evidence="1">Uncharacterized protein</fullName>
    </submittedName>
</protein>
<dbReference type="EMBL" id="KI913127">
    <property type="protein sequence ID" value="ETV79723.1"/>
    <property type="molecule type" value="Genomic_DNA"/>
</dbReference>
<dbReference type="GeneID" id="20808956"/>
<dbReference type="VEuPathDB" id="FungiDB:H257_06960"/>
<sequence>MTVLLQQQLLGRSNPNDALLSKDIRVELPTHAALSKSRLATNVNDVRRTINPAIEKTTSQSTANKALPFIKAQPTPNAIEWILDSRVLGLPEDAAAAGRPPSATVQITDNLGVVIY</sequence>
<evidence type="ECO:0000313" key="1">
    <source>
        <dbReference type="EMBL" id="ETV79723.1"/>
    </source>
</evidence>
<dbReference type="AlphaFoldDB" id="W4GLE1"/>
<proteinExistence type="predicted"/>
<accession>W4GLE1</accession>
<organism evidence="1">
    <name type="scientific">Aphanomyces astaci</name>
    <name type="common">Crayfish plague agent</name>
    <dbReference type="NCBI Taxonomy" id="112090"/>
    <lineage>
        <taxon>Eukaryota</taxon>
        <taxon>Sar</taxon>
        <taxon>Stramenopiles</taxon>
        <taxon>Oomycota</taxon>
        <taxon>Saprolegniomycetes</taxon>
        <taxon>Saprolegniales</taxon>
        <taxon>Verrucalvaceae</taxon>
        <taxon>Aphanomyces</taxon>
    </lineage>
</organism>
<dbReference type="OrthoDB" id="10623519at2759"/>
<gene>
    <name evidence="1" type="ORF">H257_06960</name>
</gene>